<evidence type="ECO:0000256" key="3">
    <source>
        <dbReference type="ARBA" id="ARBA00022553"/>
    </source>
</evidence>
<dbReference type="EC" id="2.7.13.3" evidence="2"/>
<dbReference type="SMART" id="SM00387">
    <property type="entry name" value="HATPase_c"/>
    <property type="match status" value="1"/>
</dbReference>
<keyword evidence="4 7" id="KW-0808">Transferase</keyword>
<evidence type="ECO:0000256" key="5">
    <source>
        <dbReference type="ARBA" id="ARBA00022777"/>
    </source>
</evidence>
<dbReference type="SMART" id="SM00388">
    <property type="entry name" value="HisKA"/>
    <property type="match status" value="1"/>
</dbReference>
<evidence type="ECO:0000256" key="2">
    <source>
        <dbReference type="ARBA" id="ARBA00012438"/>
    </source>
</evidence>
<dbReference type="Gene3D" id="3.30.450.20">
    <property type="entry name" value="PAS domain"/>
    <property type="match status" value="1"/>
</dbReference>
<dbReference type="InterPro" id="IPR035965">
    <property type="entry name" value="PAS-like_dom_sf"/>
</dbReference>
<dbReference type="InterPro" id="IPR036890">
    <property type="entry name" value="HATPase_C_sf"/>
</dbReference>
<dbReference type="PROSITE" id="PS50109">
    <property type="entry name" value="HIS_KIN"/>
    <property type="match status" value="1"/>
</dbReference>
<dbReference type="InterPro" id="IPR003594">
    <property type="entry name" value="HATPase_dom"/>
</dbReference>
<dbReference type="GO" id="GO:0000155">
    <property type="term" value="F:phosphorelay sensor kinase activity"/>
    <property type="evidence" value="ECO:0007669"/>
    <property type="project" value="InterPro"/>
</dbReference>
<keyword evidence="5 7" id="KW-0418">Kinase</keyword>
<organism evidence="7 8">
    <name type="scientific">Parvularcula dongshanensis</name>
    <dbReference type="NCBI Taxonomy" id="1173995"/>
    <lineage>
        <taxon>Bacteria</taxon>
        <taxon>Pseudomonadati</taxon>
        <taxon>Pseudomonadota</taxon>
        <taxon>Alphaproteobacteria</taxon>
        <taxon>Parvularculales</taxon>
        <taxon>Parvularculaceae</taxon>
        <taxon>Parvularcula</taxon>
    </lineage>
</organism>
<dbReference type="AlphaFoldDB" id="A0A840I2P0"/>
<protein>
    <recommendedName>
        <fullName evidence="2">histidine kinase</fullName>
        <ecNumber evidence="2">2.7.13.3</ecNumber>
    </recommendedName>
</protein>
<dbReference type="InterPro" id="IPR036097">
    <property type="entry name" value="HisK_dim/P_sf"/>
</dbReference>
<dbReference type="InterPro" id="IPR005467">
    <property type="entry name" value="His_kinase_dom"/>
</dbReference>
<dbReference type="Gene3D" id="3.30.565.10">
    <property type="entry name" value="Histidine kinase-like ATPase, C-terminal domain"/>
    <property type="match status" value="1"/>
</dbReference>
<dbReference type="SUPFAM" id="SSF55874">
    <property type="entry name" value="ATPase domain of HSP90 chaperone/DNA topoisomerase II/histidine kinase"/>
    <property type="match status" value="1"/>
</dbReference>
<evidence type="ECO:0000259" key="6">
    <source>
        <dbReference type="PROSITE" id="PS50109"/>
    </source>
</evidence>
<dbReference type="Pfam" id="PF00512">
    <property type="entry name" value="HisKA"/>
    <property type="match status" value="1"/>
</dbReference>
<dbReference type="PANTHER" id="PTHR43047">
    <property type="entry name" value="TWO-COMPONENT HISTIDINE PROTEIN KINASE"/>
    <property type="match status" value="1"/>
</dbReference>
<evidence type="ECO:0000256" key="4">
    <source>
        <dbReference type="ARBA" id="ARBA00022679"/>
    </source>
</evidence>
<comment type="catalytic activity">
    <reaction evidence="1">
        <text>ATP + protein L-histidine = ADP + protein N-phospho-L-histidine.</text>
        <dbReference type="EC" id="2.7.13.3"/>
    </reaction>
</comment>
<keyword evidence="3" id="KW-0597">Phosphoprotein</keyword>
<name>A0A840I2P0_9PROT</name>
<dbReference type="Proteomes" id="UP000563524">
    <property type="component" value="Unassembled WGS sequence"/>
</dbReference>
<dbReference type="SUPFAM" id="SSF55785">
    <property type="entry name" value="PYP-like sensor domain (PAS domain)"/>
    <property type="match status" value="1"/>
</dbReference>
<evidence type="ECO:0000313" key="8">
    <source>
        <dbReference type="Proteomes" id="UP000563524"/>
    </source>
</evidence>
<dbReference type="Pfam" id="PF02518">
    <property type="entry name" value="HATPase_c"/>
    <property type="match status" value="1"/>
</dbReference>
<dbReference type="Gene3D" id="1.10.287.130">
    <property type="match status" value="1"/>
</dbReference>
<proteinExistence type="predicted"/>
<feature type="domain" description="Histidine kinase" evidence="6">
    <location>
        <begin position="119"/>
        <end position="338"/>
    </location>
</feature>
<dbReference type="InterPro" id="IPR003661">
    <property type="entry name" value="HisK_dim/P_dom"/>
</dbReference>
<dbReference type="InterPro" id="IPR004358">
    <property type="entry name" value="Sig_transdc_His_kin-like_C"/>
</dbReference>
<dbReference type="CDD" id="cd00082">
    <property type="entry name" value="HisKA"/>
    <property type="match status" value="1"/>
</dbReference>
<keyword evidence="8" id="KW-1185">Reference proteome</keyword>
<accession>A0A840I2P0</accession>
<dbReference type="EMBL" id="JACHOB010000001">
    <property type="protein sequence ID" value="MBB4658543.1"/>
    <property type="molecule type" value="Genomic_DNA"/>
</dbReference>
<evidence type="ECO:0000256" key="1">
    <source>
        <dbReference type="ARBA" id="ARBA00000085"/>
    </source>
</evidence>
<dbReference type="PRINTS" id="PR00344">
    <property type="entry name" value="BCTRLSENSOR"/>
</dbReference>
<comment type="caution">
    <text evidence="7">The sequence shown here is derived from an EMBL/GenBank/DDBJ whole genome shotgun (WGS) entry which is preliminary data.</text>
</comment>
<reference evidence="7 8" key="1">
    <citation type="submission" date="2020-08" db="EMBL/GenBank/DDBJ databases">
        <title>Genomic Encyclopedia of Type Strains, Phase IV (KMG-IV): sequencing the most valuable type-strain genomes for metagenomic binning, comparative biology and taxonomic classification.</title>
        <authorList>
            <person name="Goeker M."/>
        </authorList>
    </citation>
    <scope>NUCLEOTIDE SEQUENCE [LARGE SCALE GENOMIC DNA]</scope>
    <source>
        <strain evidence="7 8">DSM 102850</strain>
    </source>
</reference>
<dbReference type="SUPFAM" id="SSF47384">
    <property type="entry name" value="Homodimeric domain of signal transducing histidine kinase"/>
    <property type="match status" value="1"/>
</dbReference>
<dbReference type="RefSeq" id="WP_183816461.1">
    <property type="nucleotide sequence ID" value="NZ_JACHOB010000001.1"/>
</dbReference>
<gene>
    <name evidence="7" type="ORF">GGQ59_001043</name>
</gene>
<sequence>MLALHERDGRFLRVSEDASAVLGIDPAAVRGARLTDAIAADDHAAALSALDEAARTGFSRFEARAAGGRPLEVTLTRTDKGFRSVLRDVSDRASRDAALRAESLDAAWFAAKRTEHLVNVSHEIRTPLGAVIGFADALRQDSLGTAPEARVQDYARVIHDSGQHLLGLVTDLLDLSKAEANEVTLNREPTDLGALVTVCADIVRLQAESAGLYVRCDVPSGLPLLLLDPKIVRQIMLNLLSNALKFTAKGGVSVRVEPLGGEIRVVVEDTGVGMSPGDLKLVGRRFKQARAEGVRGARGTGIGLSLSQALARVHGGELELASTEGQGTTATVTLPFEAVAGANPLRA</sequence>
<evidence type="ECO:0000313" key="7">
    <source>
        <dbReference type="EMBL" id="MBB4658543.1"/>
    </source>
</evidence>